<evidence type="ECO:0000313" key="1">
    <source>
        <dbReference type="EMBL" id="KAJ8112494.1"/>
    </source>
</evidence>
<dbReference type="EMBL" id="JAPHNI010000320">
    <property type="protein sequence ID" value="KAJ8112494.1"/>
    <property type="molecule type" value="Genomic_DNA"/>
</dbReference>
<name>A0ACC2IBH0_9PLEO</name>
<keyword evidence="2" id="KW-1185">Reference proteome</keyword>
<evidence type="ECO:0000313" key="2">
    <source>
        <dbReference type="Proteomes" id="UP001153331"/>
    </source>
</evidence>
<accession>A0ACC2IBH0</accession>
<protein>
    <submittedName>
        <fullName evidence="1">Uncharacterized protein</fullName>
    </submittedName>
</protein>
<organism evidence="1 2">
    <name type="scientific">Boeremia exigua</name>
    <dbReference type="NCBI Taxonomy" id="749465"/>
    <lineage>
        <taxon>Eukaryota</taxon>
        <taxon>Fungi</taxon>
        <taxon>Dikarya</taxon>
        <taxon>Ascomycota</taxon>
        <taxon>Pezizomycotina</taxon>
        <taxon>Dothideomycetes</taxon>
        <taxon>Pleosporomycetidae</taxon>
        <taxon>Pleosporales</taxon>
        <taxon>Pleosporineae</taxon>
        <taxon>Didymellaceae</taxon>
        <taxon>Boeremia</taxon>
    </lineage>
</organism>
<reference evidence="1" key="1">
    <citation type="submission" date="2022-11" db="EMBL/GenBank/DDBJ databases">
        <title>Genome Sequence of Boeremia exigua.</title>
        <authorList>
            <person name="Buettner E."/>
        </authorList>
    </citation>
    <scope>NUCLEOTIDE SEQUENCE</scope>
    <source>
        <strain evidence="1">CU02</strain>
    </source>
</reference>
<sequence>MPHSESPAMASPIVVDKSGAAPAPSVEDIQAFLTSIVTAKTSHASVDAAYALTELLQNSVGFRGLNGYGILDSLKKSASNKKDPVQREGAMNGVGAFFERFPRSQRLTEAIFLVQDETLLPLTIDALSDKAAPVRESAKYALDSLFDNLTAEAKVFGLLPALMKYLGKKSGKWQGAVGALEMIGRMADKAKMGMESLEVEQEKDVLREAMGKKLEGLIPVVESFMHDLKSEVAKQAVKTMNSLTTLLQNDDIAPRIPLLVKAIEDPSTQSLQKAIHALSQTTFVAIVTSPVLAMVTPLLERSLNNPNTTQEVTRQTVVVVENLTKLVHDPIEARAFLPKLRPGVKAVLDRASMPEVREIGGRALAVIDAAMADKDGNVEHGALARVSPFEVSLTLEKYIKEAGGLLNLPGDAELWAVTKTYLSAMIAEDIHERQIKRISSLVAPYIQPLMKSGDAEKAAEAISQFYIDEDHRKFGQPVVEDDGETEIVNATFSLGYGGMLLLSHTNLRLLKGHRYGVCGRNGAGKSTLMRSIANGKLEGFPPQDEVRTCFVEHNQGEDAEITILEYIVKDPRFKDETKERISEVLEEVGFTAGPEGRQSHKVGSLSGGWKMKLALARAMLMRADVLLLDEPTNHLDVANVAWLQEYLKSHTEITSLIVSHDSGFLDAVCTDIYHYEQKKLVCYKGNLADFVRQKPEGKSYYTLSASLVQFKFPPPGILTGVKSNTRSILRMTDCTFTYPGAAKPSLYNASCNLSLSSRVAIIGANGAGKSTLIKILTGEVTPQEGKVEKHPNLRIGYIKQHALEHVEMHLEKTPNQYLQWRYANGDDREVLMKQTRILSAEDKAQMETPIDLGDGKGPRRIEALIGRQKYKKTFQYEVKWLHMLPKFNTMISRETLLERGFQKLIQEFDDHEASREGLGYRVLEPKVISKHFEDLGMDPEIANHNEISGLSGGQKVKVVLAGAMWNNPHLLVLDEPTNFLDRDSLGGLAVAIRDYKGGVIMISHNEEFVGALCPEQWHVIDGRVQHKGHLAVDMGRFEDSRPGSSVASSNVSSAAPSSAGTPMGSDVEGSKDDMKFKAKKKKKMTKKEQKDREVRRRLRYIDWLNSPKGTPQPPNTDDEAE</sequence>
<dbReference type="Proteomes" id="UP001153331">
    <property type="component" value="Unassembled WGS sequence"/>
</dbReference>
<comment type="caution">
    <text evidence="1">The sequence shown here is derived from an EMBL/GenBank/DDBJ whole genome shotgun (WGS) entry which is preliminary data.</text>
</comment>
<proteinExistence type="predicted"/>
<gene>
    <name evidence="1" type="ORF">OPT61_g5146</name>
</gene>